<dbReference type="NCBIfam" id="TIGR01440">
    <property type="entry name" value="TIGR01440 family protein"/>
    <property type="match status" value="1"/>
</dbReference>
<keyword evidence="3" id="KW-1185">Reference proteome</keyword>
<evidence type="ECO:0000313" key="3">
    <source>
        <dbReference type="Proteomes" id="UP000434639"/>
    </source>
</evidence>
<dbReference type="Gene3D" id="3.40.50.10360">
    <property type="entry name" value="Hypothetical protein TT1679"/>
    <property type="match status" value="1"/>
</dbReference>
<comment type="similarity">
    <text evidence="1">Belongs to the UPF0340 family.</text>
</comment>
<dbReference type="EMBL" id="WMIB01000010">
    <property type="protein sequence ID" value="MTH54025.1"/>
    <property type="molecule type" value="Genomic_DNA"/>
</dbReference>
<proteinExistence type="inferred from homology"/>
<dbReference type="OrthoDB" id="9803187at2"/>
<accession>A0A7X2S693</accession>
<dbReference type="AlphaFoldDB" id="A0A7X2S693"/>
<dbReference type="InterPro" id="IPR028345">
    <property type="entry name" value="Antibiotic_NAT-like"/>
</dbReference>
<dbReference type="InterPro" id="IPR006340">
    <property type="entry name" value="DUF436"/>
</dbReference>
<reference evidence="2 3" key="1">
    <citation type="journal article" date="2017" name="Int. J. Syst. Evol. Microbiol.">
        <title>Bacillus mangrovi sp. nov., isolated from a sediment sample from a mangrove forest.</title>
        <authorList>
            <person name="Gupta V."/>
            <person name="Singh P.K."/>
            <person name="Korpole S."/>
            <person name="Tanuku N.R.S."/>
            <person name="Pinnaka A.K."/>
        </authorList>
    </citation>
    <scope>NUCLEOTIDE SEQUENCE [LARGE SCALE GENOMIC DNA]</scope>
    <source>
        <strain evidence="2 3">KCTC 33872</strain>
    </source>
</reference>
<dbReference type="SUPFAM" id="SSF110710">
    <property type="entry name" value="TTHA0583/YokD-like"/>
    <property type="match status" value="1"/>
</dbReference>
<comment type="caution">
    <text evidence="2">The sequence shown here is derived from an EMBL/GenBank/DDBJ whole genome shotgun (WGS) entry which is preliminary data.</text>
</comment>
<organism evidence="2 3">
    <name type="scientific">Metabacillus mangrovi</name>
    <dbReference type="NCBI Taxonomy" id="1491830"/>
    <lineage>
        <taxon>Bacteria</taxon>
        <taxon>Bacillati</taxon>
        <taxon>Bacillota</taxon>
        <taxon>Bacilli</taxon>
        <taxon>Bacillales</taxon>
        <taxon>Bacillaceae</taxon>
        <taxon>Metabacillus</taxon>
    </lineage>
</organism>
<dbReference type="RefSeq" id="WP_155112552.1">
    <property type="nucleotide sequence ID" value="NZ_WMIB01000010.1"/>
</dbReference>
<dbReference type="PIRSF" id="PIRSF007510">
    <property type="entry name" value="UCP007510"/>
    <property type="match status" value="1"/>
</dbReference>
<gene>
    <name evidence="2" type="ORF">GKZ89_11460</name>
</gene>
<dbReference type="Proteomes" id="UP000434639">
    <property type="component" value="Unassembled WGS sequence"/>
</dbReference>
<name>A0A7X2S693_9BACI</name>
<dbReference type="HAMAP" id="MF_00800">
    <property type="entry name" value="UPF0340"/>
    <property type="match status" value="1"/>
</dbReference>
<dbReference type="Pfam" id="PF04260">
    <property type="entry name" value="DUF436"/>
    <property type="match status" value="1"/>
</dbReference>
<evidence type="ECO:0000313" key="2">
    <source>
        <dbReference type="EMBL" id="MTH54025.1"/>
    </source>
</evidence>
<sequence length="190" mass="20648">MNELASWRSDLQTILHDFEEQTAFQKDSLFVVGCSTSEVIGKKIGTAGTFDAAGMIFEELSRFKDKHGIRLAFQCCEHLNRALVVERSTAERKGLEPVTVIPVKKAGGAMAAHAYRSMEDAVVVEHISAEAGLDIGDTFIGMHLKAVAVPVRSTLKQLGQAHVTMAKTRPKLIGGTRAVYEAAEENESCT</sequence>
<evidence type="ECO:0000256" key="1">
    <source>
        <dbReference type="HAMAP-Rule" id="MF_00800"/>
    </source>
</evidence>
<protein>
    <recommendedName>
        <fullName evidence="1">UPF0340 protein GKZ89_11460</fullName>
    </recommendedName>
</protein>